<feature type="transmembrane region" description="Helical" evidence="1">
    <location>
        <begin position="31"/>
        <end position="54"/>
    </location>
</feature>
<keyword evidence="1" id="KW-0812">Transmembrane</keyword>
<evidence type="ECO:0000313" key="2">
    <source>
        <dbReference type="EMBL" id="CAE6717333.1"/>
    </source>
</evidence>
<organism evidence="2 3">
    <name type="scientific">Nitrospira defluvii</name>
    <dbReference type="NCBI Taxonomy" id="330214"/>
    <lineage>
        <taxon>Bacteria</taxon>
        <taxon>Pseudomonadati</taxon>
        <taxon>Nitrospirota</taxon>
        <taxon>Nitrospiria</taxon>
        <taxon>Nitrospirales</taxon>
        <taxon>Nitrospiraceae</taxon>
        <taxon>Nitrospira</taxon>
    </lineage>
</organism>
<dbReference type="NCBIfam" id="TIGR02532">
    <property type="entry name" value="IV_pilin_GFxxxE"/>
    <property type="match status" value="1"/>
</dbReference>
<keyword evidence="1" id="KW-1133">Transmembrane helix</keyword>
<protein>
    <recommendedName>
        <fullName evidence="4">Type IV pilus assembly protein PilW</fullName>
    </recommendedName>
</protein>
<evidence type="ECO:0000313" key="3">
    <source>
        <dbReference type="Proteomes" id="UP000675880"/>
    </source>
</evidence>
<dbReference type="Pfam" id="PF07963">
    <property type="entry name" value="N_methyl"/>
    <property type="match status" value="1"/>
</dbReference>
<sequence length="258" mass="28153">MMNITRVWASSVARKQADTRLGSAGVSLVELLIALAISSVGISAAIQAFAAYGLRLSQQQVAMIGNQELRLGMDVLCSELRLASSGLLGGEAPFLKAEANEAEFFANLSSSATTLTQSAVPGLQDLQVDDGTDWPRGKQIVLCSATRCMWNQLAADGRKHQLTLATPPTEQFQIRSAVFLLNRVRYYVKPQGEGALRLMREVDGGVSTLLSDVRRFQLRYFNRLGNVTDDAREVVRVQVRIEVGTQGLVLSRDIAIRT</sequence>
<evidence type="ECO:0000256" key="1">
    <source>
        <dbReference type="SAM" id="Phobius"/>
    </source>
</evidence>
<gene>
    <name evidence="2" type="ORF">NSPZN2_11518</name>
</gene>
<dbReference type="PROSITE" id="PS00409">
    <property type="entry name" value="PROKAR_NTER_METHYL"/>
    <property type="match status" value="1"/>
</dbReference>
<dbReference type="Proteomes" id="UP000675880">
    <property type="component" value="Unassembled WGS sequence"/>
</dbReference>
<dbReference type="EMBL" id="CAJNBJ010000001">
    <property type="protein sequence ID" value="CAE6717333.1"/>
    <property type="molecule type" value="Genomic_DNA"/>
</dbReference>
<keyword evidence="1" id="KW-0472">Membrane</keyword>
<name>A0ABM8QV92_9BACT</name>
<dbReference type="InterPro" id="IPR012902">
    <property type="entry name" value="N_methyl_site"/>
</dbReference>
<dbReference type="RefSeq" id="WP_213041247.1">
    <property type="nucleotide sequence ID" value="NZ_CAJNBJ010000001.1"/>
</dbReference>
<accession>A0ABM8QV92</accession>
<proteinExistence type="predicted"/>
<evidence type="ECO:0008006" key="4">
    <source>
        <dbReference type="Google" id="ProtNLM"/>
    </source>
</evidence>
<keyword evidence="3" id="KW-1185">Reference proteome</keyword>
<comment type="caution">
    <text evidence="2">The sequence shown here is derived from an EMBL/GenBank/DDBJ whole genome shotgun (WGS) entry which is preliminary data.</text>
</comment>
<reference evidence="2 3" key="1">
    <citation type="submission" date="2021-02" db="EMBL/GenBank/DDBJ databases">
        <authorList>
            <person name="Han P."/>
        </authorList>
    </citation>
    <scope>NUCLEOTIDE SEQUENCE [LARGE SCALE GENOMIC DNA]</scope>
    <source>
        <strain evidence="2">Candidatus Nitrospira sp. ZN2</strain>
    </source>
</reference>